<protein>
    <submittedName>
        <fullName evidence="2">Cyclodeaminase/cyclohydrolase family protein</fullName>
    </submittedName>
</protein>
<dbReference type="EMBL" id="JADKNH010000011">
    <property type="protein sequence ID" value="MBF4694802.1"/>
    <property type="molecule type" value="Genomic_DNA"/>
</dbReference>
<evidence type="ECO:0000313" key="3">
    <source>
        <dbReference type="Proteomes" id="UP000614200"/>
    </source>
</evidence>
<dbReference type="Pfam" id="PF04961">
    <property type="entry name" value="FTCD_C"/>
    <property type="match status" value="1"/>
</dbReference>
<keyword evidence="3" id="KW-1185">Reference proteome</keyword>
<dbReference type="RefSeq" id="WP_194703046.1">
    <property type="nucleotide sequence ID" value="NZ_JADKNH010000011.1"/>
</dbReference>
<name>A0ABR9ZWH3_9FIRM</name>
<evidence type="ECO:0000259" key="1">
    <source>
        <dbReference type="Pfam" id="PF04961"/>
    </source>
</evidence>
<reference evidence="2 3" key="1">
    <citation type="submission" date="2020-11" db="EMBL/GenBank/DDBJ databases">
        <title>Fusibacter basophilias sp. nov.</title>
        <authorList>
            <person name="Qiu D."/>
        </authorList>
    </citation>
    <scope>NUCLEOTIDE SEQUENCE [LARGE SCALE GENOMIC DNA]</scope>
    <source>
        <strain evidence="2 3">Q10-2</strain>
    </source>
</reference>
<dbReference type="InterPro" id="IPR036178">
    <property type="entry name" value="Formintransfe-cycloase-like_sf"/>
</dbReference>
<dbReference type="SUPFAM" id="SSF101262">
    <property type="entry name" value="Methenyltetrahydrofolate cyclohydrolase-like"/>
    <property type="match status" value="1"/>
</dbReference>
<organism evidence="2 3">
    <name type="scientific">Fusibacter ferrireducens</name>
    <dbReference type="NCBI Taxonomy" id="2785058"/>
    <lineage>
        <taxon>Bacteria</taxon>
        <taxon>Bacillati</taxon>
        <taxon>Bacillota</taxon>
        <taxon>Clostridia</taxon>
        <taxon>Eubacteriales</taxon>
        <taxon>Eubacteriales Family XII. Incertae Sedis</taxon>
        <taxon>Fusibacter</taxon>
    </lineage>
</organism>
<dbReference type="Proteomes" id="UP000614200">
    <property type="component" value="Unassembled WGS sequence"/>
</dbReference>
<gene>
    <name evidence="2" type="ORF">ISU02_17000</name>
</gene>
<evidence type="ECO:0000313" key="2">
    <source>
        <dbReference type="EMBL" id="MBF4694802.1"/>
    </source>
</evidence>
<proteinExistence type="predicted"/>
<dbReference type="Gene3D" id="1.20.120.680">
    <property type="entry name" value="Formiminotetrahydrofolate cyclodeaminase monomer, up-and-down helical bundle"/>
    <property type="match status" value="1"/>
</dbReference>
<dbReference type="InterPro" id="IPR007044">
    <property type="entry name" value="Cyclodeamin/CycHdrlase"/>
</dbReference>
<accession>A0ABR9ZWH3</accession>
<comment type="caution">
    <text evidence="2">The sequence shown here is derived from an EMBL/GenBank/DDBJ whole genome shotgun (WGS) entry which is preliminary data.</text>
</comment>
<sequence>MLKDLYLQEFLDKTESSDPVPGGGSIAALSSALASALSGMVANLTIGKKNYEDVSDEMKVIAEKMSVFKQDFVLLIDKDANSFDKVMKAYKLPKETDAEKAERSRLIQEGMIYAASVPLEVAEKTTELFELIEILVQKGNKNAQTDALVSAMMARTAILSALYNVKINLGSIKDETFVKDTADKVKALEKLAIEQETRILGLSDL</sequence>
<feature type="domain" description="Cyclodeaminase/cyclohydrolase" evidence="1">
    <location>
        <begin position="7"/>
        <end position="186"/>
    </location>
</feature>